<dbReference type="PANTHER" id="PTHR23232:SF133">
    <property type="entry name" value="RIKEN CDNA 1700020N01 GENE"/>
    <property type="match status" value="1"/>
</dbReference>
<evidence type="ECO:0000259" key="2">
    <source>
        <dbReference type="PROSITE" id="PS50805"/>
    </source>
</evidence>
<dbReference type="Pfam" id="PF01352">
    <property type="entry name" value="KRAB"/>
    <property type="match status" value="1"/>
</dbReference>
<dbReference type="SMART" id="SM00349">
    <property type="entry name" value="KRAB"/>
    <property type="match status" value="1"/>
</dbReference>
<dbReference type="SUPFAM" id="SSF109640">
    <property type="entry name" value="KRAB domain (Kruppel-associated box)"/>
    <property type="match status" value="1"/>
</dbReference>
<protein>
    <submittedName>
        <fullName evidence="4">Zinc finger protein 211-like</fullName>
    </submittedName>
</protein>
<dbReference type="InterPro" id="IPR036051">
    <property type="entry name" value="KRAB_dom_sf"/>
</dbReference>
<proteinExistence type="predicted"/>
<dbReference type="Proteomes" id="UP001652641">
    <property type="component" value="Chromosome 1"/>
</dbReference>
<keyword evidence="3" id="KW-1185">Reference proteome</keyword>
<feature type="region of interest" description="Disordered" evidence="1">
    <location>
        <begin position="38"/>
        <end position="60"/>
    </location>
</feature>
<reference evidence="3" key="1">
    <citation type="submission" date="2025-05" db="UniProtKB">
        <authorList>
            <consortium name="RefSeq"/>
        </authorList>
    </citation>
    <scope>NUCLEOTIDE SEQUENCE [LARGE SCALE GENOMIC DNA]</scope>
</reference>
<accession>A0ABM4ZMK1</accession>
<organism evidence="3 4">
    <name type="scientific">Vulpes vulpes</name>
    <name type="common">Red fox</name>
    <dbReference type="NCBI Taxonomy" id="9627"/>
    <lineage>
        <taxon>Eukaryota</taxon>
        <taxon>Metazoa</taxon>
        <taxon>Chordata</taxon>
        <taxon>Craniata</taxon>
        <taxon>Vertebrata</taxon>
        <taxon>Euteleostomi</taxon>
        <taxon>Mammalia</taxon>
        <taxon>Eutheria</taxon>
        <taxon>Laurasiatheria</taxon>
        <taxon>Carnivora</taxon>
        <taxon>Caniformia</taxon>
        <taxon>Canidae</taxon>
        <taxon>Vulpes</taxon>
    </lineage>
</organism>
<dbReference type="Gene3D" id="6.10.140.140">
    <property type="match status" value="1"/>
</dbReference>
<evidence type="ECO:0000313" key="4">
    <source>
        <dbReference type="RefSeq" id="XP_072603720.1"/>
    </source>
</evidence>
<name>A0ABM4ZMK1_VULVU</name>
<sequence length="158" mass="17376">MSFHTLRELLPASGCEGGFGCFWVFQHLQAGSGLKRHEGRRCSHRTDGGPRLGQRSPQPGCPLPCPPKAAAAPRAPAQDNVTLEDVAVYFSWEEWGLLDEAQRYLYHDVMLENLALITSLDCLCGIENEAAPSGQNVFLGRMPKNSNFRSIYPEGSSL</sequence>
<dbReference type="CDD" id="cd07765">
    <property type="entry name" value="KRAB_A-box"/>
    <property type="match status" value="1"/>
</dbReference>
<dbReference type="InterPro" id="IPR001909">
    <property type="entry name" value="KRAB"/>
</dbReference>
<evidence type="ECO:0000256" key="1">
    <source>
        <dbReference type="SAM" id="MobiDB-lite"/>
    </source>
</evidence>
<dbReference type="PANTHER" id="PTHR23232">
    <property type="entry name" value="KRAB DOMAIN C2H2 ZINC FINGER"/>
    <property type="match status" value="1"/>
</dbReference>
<evidence type="ECO:0000313" key="3">
    <source>
        <dbReference type="Proteomes" id="UP001652641"/>
    </source>
</evidence>
<reference evidence="4" key="2">
    <citation type="submission" date="2025-08" db="UniProtKB">
        <authorList>
            <consortium name="RefSeq"/>
        </authorList>
    </citation>
    <scope>IDENTIFICATION</scope>
    <source>
        <tissue evidence="4">Cell line</tissue>
    </source>
</reference>
<gene>
    <name evidence="4" type="primary">LOC140597790</name>
</gene>
<dbReference type="GeneID" id="140597790"/>
<dbReference type="PROSITE" id="PS50805">
    <property type="entry name" value="KRAB"/>
    <property type="match status" value="1"/>
</dbReference>
<dbReference type="RefSeq" id="XP_072603720.1">
    <property type="nucleotide sequence ID" value="XM_072747619.1"/>
</dbReference>
<feature type="domain" description="KRAB" evidence="2">
    <location>
        <begin position="81"/>
        <end position="158"/>
    </location>
</feature>
<dbReference type="InterPro" id="IPR050169">
    <property type="entry name" value="Krueppel_C2H2_ZnF"/>
</dbReference>